<keyword evidence="3" id="KW-1185">Reference proteome</keyword>
<evidence type="ECO:0000313" key="2">
    <source>
        <dbReference type="EMBL" id="PTB72413.1"/>
    </source>
</evidence>
<sequence length="196" mass="21487">MQFNSDVLSPTNKIPVPCASFPHHRHPPRLQAFDSGLPARSSSSPKCTLAHKPATQTQQKTLTCSLVSTTSHLSSIHPIHDGLQALADRVPSPACLPARFRLGNCWKTKVPAAWPLGAEQRRRRRRDPRATNHLPPGERASRRLPGGGFVAGLVNQCSPRSQFLPLAGFRCFCCPIFSLKCVDALGGEKEKEQQRA</sequence>
<proteinExistence type="predicted"/>
<reference evidence="2 3" key="1">
    <citation type="submission" date="2016-07" db="EMBL/GenBank/DDBJ databases">
        <title>Multiple horizontal gene transfer events from other fungi enriched the ability of initially mycotrophic Trichoderma (Ascomycota) to feed on dead plant biomass.</title>
        <authorList>
            <consortium name="DOE Joint Genome Institute"/>
            <person name="Aerts A."/>
            <person name="Atanasova L."/>
            <person name="Chenthamara K."/>
            <person name="Zhang J."/>
            <person name="Grujic M."/>
            <person name="Henrissat B."/>
            <person name="Kuo A."/>
            <person name="Salamov A."/>
            <person name="Lipzen A."/>
            <person name="Labutti K."/>
            <person name="Barry K."/>
            <person name="Miao Y."/>
            <person name="Rahimi M.J."/>
            <person name="Shen Q."/>
            <person name="Grigoriev I.V."/>
            <person name="Kubicek C.P."/>
            <person name="Druzhinina I.S."/>
        </authorList>
    </citation>
    <scope>NUCLEOTIDE SEQUENCE [LARGE SCALE GENOMIC DNA]</scope>
    <source>
        <strain evidence="2 3">ATCC 18648</strain>
    </source>
</reference>
<evidence type="ECO:0000256" key="1">
    <source>
        <dbReference type="SAM" id="MobiDB-lite"/>
    </source>
</evidence>
<name>A0A2T4BSY3_TRILO</name>
<evidence type="ECO:0000313" key="3">
    <source>
        <dbReference type="Proteomes" id="UP000240760"/>
    </source>
</evidence>
<protein>
    <submittedName>
        <fullName evidence="2">Uncharacterized protein</fullName>
    </submittedName>
</protein>
<dbReference type="AlphaFoldDB" id="A0A2T4BSY3"/>
<organism evidence="2 3">
    <name type="scientific">Trichoderma longibrachiatum ATCC 18648</name>
    <dbReference type="NCBI Taxonomy" id="983965"/>
    <lineage>
        <taxon>Eukaryota</taxon>
        <taxon>Fungi</taxon>
        <taxon>Dikarya</taxon>
        <taxon>Ascomycota</taxon>
        <taxon>Pezizomycotina</taxon>
        <taxon>Sordariomycetes</taxon>
        <taxon>Hypocreomycetidae</taxon>
        <taxon>Hypocreales</taxon>
        <taxon>Hypocreaceae</taxon>
        <taxon>Trichoderma</taxon>
    </lineage>
</organism>
<gene>
    <name evidence="2" type="ORF">M440DRAFT_156497</name>
</gene>
<dbReference type="Proteomes" id="UP000240760">
    <property type="component" value="Unassembled WGS sequence"/>
</dbReference>
<accession>A0A2T4BSY3</accession>
<feature type="region of interest" description="Disordered" evidence="1">
    <location>
        <begin position="117"/>
        <end position="145"/>
    </location>
</feature>
<dbReference type="EMBL" id="KZ679141">
    <property type="protein sequence ID" value="PTB72413.1"/>
    <property type="molecule type" value="Genomic_DNA"/>
</dbReference>